<proteinExistence type="predicted"/>
<accession>A0A8H7Q6M8</accession>
<dbReference type="InterPro" id="IPR024129">
    <property type="entry name" value="Sphingomy_SMPD4"/>
</dbReference>
<gene>
    <name evidence="7" type="ORF">INT43_002676</name>
</gene>
<dbReference type="OrthoDB" id="10251508at2759"/>
<feature type="compositionally biased region" description="Basic and acidic residues" evidence="6">
    <location>
        <begin position="129"/>
        <end position="143"/>
    </location>
</feature>
<feature type="compositionally biased region" description="Polar residues" evidence="6">
    <location>
        <begin position="155"/>
        <end position="164"/>
    </location>
</feature>
<keyword evidence="4" id="KW-0472">Membrane</keyword>
<comment type="subcellular location">
    <subcellularLocation>
        <location evidence="1">Membrane</location>
        <topology evidence="1">Single-pass membrane protein</topology>
    </subcellularLocation>
</comment>
<feature type="compositionally biased region" description="Basic and acidic residues" evidence="6">
    <location>
        <begin position="280"/>
        <end position="289"/>
    </location>
</feature>
<evidence type="ECO:0000256" key="2">
    <source>
        <dbReference type="ARBA" id="ARBA00022692"/>
    </source>
</evidence>
<keyword evidence="8" id="KW-1185">Reference proteome</keyword>
<evidence type="ECO:0000313" key="8">
    <source>
        <dbReference type="Proteomes" id="UP000654370"/>
    </source>
</evidence>
<dbReference type="GO" id="GO:0046513">
    <property type="term" value="P:ceramide biosynthetic process"/>
    <property type="evidence" value="ECO:0007669"/>
    <property type="project" value="TreeGrafter"/>
</dbReference>
<dbReference type="GO" id="GO:0050290">
    <property type="term" value="F:sphingomyelin phosphodiesterase D activity"/>
    <property type="evidence" value="ECO:0007669"/>
    <property type="project" value="InterPro"/>
</dbReference>
<reference evidence="7" key="1">
    <citation type="submission" date="2020-12" db="EMBL/GenBank/DDBJ databases">
        <title>Metabolic potential, ecology and presence of endohyphal bacteria is reflected in genomic diversity of Mucoromycotina.</title>
        <authorList>
            <person name="Muszewska A."/>
            <person name="Okrasinska A."/>
            <person name="Steczkiewicz K."/>
            <person name="Drgas O."/>
            <person name="Orlowska M."/>
            <person name="Perlinska-Lenart U."/>
            <person name="Aleksandrzak-Piekarczyk T."/>
            <person name="Szatraj K."/>
            <person name="Zielenkiewicz U."/>
            <person name="Pilsyk S."/>
            <person name="Malc E."/>
            <person name="Mieczkowski P."/>
            <person name="Kruszewska J.S."/>
            <person name="Biernat P."/>
            <person name="Pawlowska J."/>
        </authorList>
    </citation>
    <scope>NUCLEOTIDE SEQUENCE</scope>
    <source>
        <strain evidence="7">WA0000067209</strain>
    </source>
</reference>
<feature type="compositionally biased region" description="Polar residues" evidence="6">
    <location>
        <begin position="101"/>
        <end position="112"/>
    </location>
</feature>
<sequence>MENPNRIKTFFGNPAKGKPLADFGDASYPQDQNGRSISPADTLDEVGYPRTNRPVLSERRAVGVLSPEENAVARPTKSPPPVLMPRPMHAIAPTRNLVLNNQYGRPASSPSTAPAVHPVSGLQQQASNETDHSCESDYGDAKESAFTPLSEMEPSLTSASNSEGKSIEMERVETNPEVNSGKPEGILVSKSSIPSDPPKKISFAGESSAHVSSPASSSSSSITSTSKSSSERLPQIIPSPDYSNTIMRSRRTSTADSSLPSHPPSAQQTVPKPTIPQPEPIKKQEDVKVSKVIEQENSILRQQLDQLIQERDEQKQLEDEHKRRIDQMFDKVKELEGQLRKALDTSVLSNSKSTPTSISKQAQRSPPGQRSAKNVTHGEVRHRIVPRVDELDEQPHAIIIERPRRKSLVTRPSSGYLRRVSLSQEPLEPVVRSGQARSRSRSRSRDRHQAPMPDEDVPYYRRESIIRRPPIEPKYHRRRDYFEDEDEEYYSAEDDAYYAEDYHRKLRHSTPGLYRRPSAERQVPLTRRRSIGSYARRGSHGAAHNDDYERVYVARVAVREPNVLRRRPSHKNLRHRESYVEEHHPRTYHSTQTRKHGNNVHYILKDEYLADIKGHILLYRPVHHQIIISDATNSIAKAFHAQLPKILEEIVGSSTKRGWLQIVTTRQQDKAIYELLEPEGAFFTFIQRMQYQRQFSYEILPNKLRSTIQAFVNPSAFHLLPPIYSERIQIYSPEQMAYTNAASQRSMISSQITIGPRLARTGTGSSEVKLTFSAYEFFIFNLLHGAIWNPYKPEPVRNFPHMAFPTQAFSQRPLATQSRPAQPQPKCMIDTMYAPLLESYIAWALPSSAGGIKATKEESIFFFQVAAEVWVNETTPALVAQRVMNETLFSIAAVSKAVMQQDLRKCTNAGKFHPNADVISAAFTALKDSIYLWLKDWIANWPLEDSFVEIINIWSIWAAPWRFGDPARSEADDSTKPIEEGWGPYIANNFLFYHRLVEAILQRSSRFGYADNNPKYGYNVRSVATGYRDNGTVRGEVRALLRLQNVLNLDGLPHLLSELEKALIATAATRPSLRTDLSTESIPLYQADPALSTVLPEIRYTVSVLEGPEWSPSPLYSEYIADNKSAIDRCLIAIRQAIYLRFSMIPKPKGTSTSGDSNWMTQFVPTSSVNPIVHAPLSQDAASRLTKQATEMQKLAHSLGTIFNIPVAELEHLTAANAASNQPTSENSKRNQVKSLFAEVSQQIRLRGFLSSEGRKGVQEGRQKCSNLDVPALGPRAEHMVRSYELAVLVPIVVFVDRQLNKLVISSRGPRDIHIHPSSVQDHYTTISSLDKSSIPIRLHYALEMAFQLIGSIQLPHVELYISLF</sequence>
<organism evidence="7 8">
    <name type="scientific">Mortierella isabellina</name>
    <name type="common">Filamentous fungus</name>
    <name type="synonym">Umbelopsis isabellina</name>
    <dbReference type="NCBI Taxonomy" id="91625"/>
    <lineage>
        <taxon>Eukaryota</taxon>
        <taxon>Fungi</taxon>
        <taxon>Fungi incertae sedis</taxon>
        <taxon>Mucoromycota</taxon>
        <taxon>Mucoromycotina</taxon>
        <taxon>Umbelopsidomycetes</taxon>
        <taxon>Umbelopsidales</taxon>
        <taxon>Umbelopsidaceae</taxon>
        <taxon>Umbelopsis</taxon>
    </lineage>
</organism>
<feature type="region of interest" description="Disordered" evidence="6">
    <location>
        <begin position="101"/>
        <end position="289"/>
    </location>
</feature>
<feature type="compositionally biased region" description="Basic and acidic residues" evidence="6">
    <location>
        <begin position="165"/>
        <end position="174"/>
    </location>
</feature>
<feature type="compositionally biased region" description="Low complexity" evidence="6">
    <location>
        <begin position="207"/>
        <end position="228"/>
    </location>
</feature>
<dbReference type="Pfam" id="PF14724">
    <property type="entry name" value="mit_SMPDase"/>
    <property type="match status" value="1"/>
</dbReference>
<feature type="compositionally biased region" description="Basic and acidic residues" evidence="6">
    <location>
        <begin position="376"/>
        <end position="388"/>
    </location>
</feature>
<keyword evidence="5" id="KW-0175">Coiled coil</keyword>
<feature type="region of interest" description="Disordered" evidence="6">
    <location>
        <begin position="1"/>
        <end position="87"/>
    </location>
</feature>
<feature type="coiled-coil region" evidence="5">
    <location>
        <begin position="290"/>
        <end position="345"/>
    </location>
</feature>
<dbReference type="GO" id="GO:0016020">
    <property type="term" value="C:membrane"/>
    <property type="evidence" value="ECO:0007669"/>
    <property type="project" value="UniProtKB-SubCell"/>
</dbReference>
<protein>
    <submittedName>
        <fullName evidence="7">Uncharacterized protein</fullName>
    </submittedName>
</protein>
<dbReference type="PANTHER" id="PTHR12988">
    <property type="entry name" value="SPHINGOMYELIN PHOSPHODIESTERASE 4"/>
    <property type="match status" value="1"/>
</dbReference>
<dbReference type="EMBL" id="JAEPQZ010000001">
    <property type="protein sequence ID" value="KAG2186238.1"/>
    <property type="molecule type" value="Genomic_DNA"/>
</dbReference>
<dbReference type="GO" id="GO:0006685">
    <property type="term" value="P:sphingomyelin catabolic process"/>
    <property type="evidence" value="ECO:0007669"/>
    <property type="project" value="TreeGrafter"/>
</dbReference>
<evidence type="ECO:0000256" key="1">
    <source>
        <dbReference type="ARBA" id="ARBA00004167"/>
    </source>
</evidence>
<keyword evidence="2" id="KW-0812">Transmembrane</keyword>
<feature type="compositionally biased region" description="Polar residues" evidence="6">
    <location>
        <begin position="241"/>
        <end position="271"/>
    </location>
</feature>
<name>A0A8H7Q6M8_MORIS</name>
<feature type="compositionally biased region" description="Polar residues" evidence="6">
    <location>
        <begin position="346"/>
        <end position="374"/>
    </location>
</feature>
<comment type="caution">
    <text evidence="7">The sequence shown here is derived from an EMBL/GenBank/DDBJ whole genome shotgun (WGS) entry which is preliminary data.</text>
</comment>
<evidence type="ECO:0000256" key="4">
    <source>
        <dbReference type="ARBA" id="ARBA00023136"/>
    </source>
</evidence>
<evidence type="ECO:0000256" key="6">
    <source>
        <dbReference type="SAM" id="MobiDB-lite"/>
    </source>
</evidence>
<evidence type="ECO:0000313" key="7">
    <source>
        <dbReference type="EMBL" id="KAG2186238.1"/>
    </source>
</evidence>
<dbReference type="GO" id="GO:0046475">
    <property type="term" value="P:glycerophospholipid catabolic process"/>
    <property type="evidence" value="ECO:0007669"/>
    <property type="project" value="TreeGrafter"/>
</dbReference>
<dbReference type="Proteomes" id="UP000654370">
    <property type="component" value="Unassembled WGS sequence"/>
</dbReference>
<feature type="region of interest" description="Disordered" evidence="6">
    <location>
        <begin position="426"/>
        <end position="455"/>
    </location>
</feature>
<evidence type="ECO:0000256" key="3">
    <source>
        <dbReference type="ARBA" id="ARBA00022989"/>
    </source>
</evidence>
<dbReference type="PANTHER" id="PTHR12988:SF6">
    <property type="entry name" value="SPHINGOMYELIN PHOSPHODIESTERASE 4"/>
    <property type="match status" value="1"/>
</dbReference>
<keyword evidence="3" id="KW-1133">Transmembrane helix</keyword>
<evidence type="ECO:0000256" key="5">
    <source>
        <dbReference type="SAM" id="Coils"/>
    </source>
</evidence>
<feature type="region of interest" description="Disordered" evidence="6">
    <location>
        <begin position="346"/>
        <end position="388"/>
    </location>
</feature>